<evidence type="ECO:0000259" key="7">
    <source>
        <dbReference type="Pfam" id="PF15975"/>
    </source>
</evidence>
<comment type="caution">
    <text evidence="8">The sequence shown here is derived from an EMBL/GenBank/DDBJ whole genome shotgun (WGS) entry which is preliminary data.</text>
</comment>
<evidence type="ECO:0000256" key="1">
    <source>
        <dbReference type="ARBA" id="ARBA00004370"/>
    </source>
</evidence>
<evidence type="ECO:0000313" key="8">
    <source>
        <dbReference type="EMBL" id="OUE03326.1"/>
    </source>
</evidence>
<accession>A0A251XIV1</accession>
<organism evidence="8 9">
    <name type="scientific">Clavibacter michiganensis subsp. michiganensis</name>
    <dbReference type="NCBI Taxonomy" id="33013"/>
    <lineage>
        <taxon>Bacteria</taxon>
        <taxon>Bacillati</taxon>
        <taxon>Actinomycetota</taxon>
        <taxon>Actinomycetes</taxon>
        <taxon>Micrococcales</taxon>
        <taxon>Microbacteriaceae</taxon>
        <taxon>Clavibacter</taxon>
    </lineage>
</organism>
<evidence type="ECO:0000259" key="6">
    <source>
        <dbReference type="Pfam" id="PF01145"/>
    </source>
</evidence>
<dbReference type="PANTHER" id="PTHR13806">
    <property type="entry name" value="FLOTILLIN-RELATED"/>
    <property type="match status" value="1"/>
</dbReference>
<feature type="domain" description="Flotillin C-terminal" evidence="7">
    <location>
        <begin position="356"/>
        <end position="427"/>
    </location>
</feature>
<dbReference type="EMBL" id="MDHH01000001">
    <property type="protein sequence ID" value="OUE03326.1"/>
    <property type="molecule type" value="Genomic_DNA"/>
</dbReference>
<dbReference type="Gene3D" id="3.30.479.30">
    <property type="entry name" value="Band 7 domain"/>
    <property type="match status" value="1"/>
</dbReference>
<comment type="subcellular location">
    <subcellularLocation>
        <location evidence="1">Membrane</location>
    </subcellularLocation>
</comment>
<dbReference type="InterPro" id="IPR027705">
    <property type="entry name" value="Flotillin_fam"/>
</dbReference>
<keyword evidence="9" id="KW-1185">Reference proteome</keyword>
<keyword evidence="3 5" id="KW-0472">Membrane</keyword>
<dbReference type="Pfam" id="PF15975">
    <property type="entry name" value="Flot"/>
    <property type="match status" value="1"/>
</dbReference>
<feature type="transmembrane region" description="Helical" evidence="5">
    <location>
        <begin position="6"/>
        <end position="30"/>
    </location>
</feature>
<dbReference type="SUPFAM" id="SSF117892">
    <property type="entry name" value="Band 7/SPFH domain"/>
    <property type="match status" value="1"/>
</dbReference>
<dbReference type="Pfam" id="PF01145">
    <property type="entry name" value="Band_7"/>
    <property type="match status" value="1"/>
</dbReference>
<dbReference type="InterPro" id="IPR036013">
    <property type="entry name" value="Band_7/SPFH_dom_sf"/>
</dbReference>
<evidence type="ECO:0000256" key="2">
    <source>
        <dbReference type="ARBA" id="ARBA00007161"/>
    </source>
</evidence>
<evidence type="ECO:0000313" key="9">
    <source>
        <dbReference type="Proteomes" id="UP000195062"/>
    </source>
</evidence>
<reference evidence="8 9" key="1">
    <citation type="submission" date="2016-08" db="EMBL/GenBank/DDBJ databases">
        <title>Genome sequence of Clavibacter michiganensis subsp. michiganensis strain CASJ007.</title>
        <authorList>
            <person name="Thapa S.P."/>
            <person name="Coaker G."/>
        </authorList>
    </citation>
    <scope>NUCLEOTIDE SEQUENCE [LARGE SCALE GENOMIC DNA]</scope>
    <source>
        <strain evidence="8">CASJ007</strain>
    </source>
</reference>
<name>A0A251XIV1_CLAMM</name>
<dbReference type="GO" id="GO:0005886">
    <property type="term" value="C:plasma membrane"/>
    <property type="evidence" value="ECO:0007669"/>
    <property type="project" value="TreeGrafter"/>
</dbReference>
<evidence type="ECO:0000256" key="5">
    <source>
        <dbReference type="SAM" id="Phobius"/>
    </source>
</evidence>
<evidence type="ECO:0000256" key="4">
    <source>
        <dbReference type="SAM" id="MobiDB-lite"/>
    </source>
</evidence>
<dbReference type="PANTHER" id="PTHR13806:SF46">
    <property type="entry name" value="FLOTILLIN-1-RELATED"/>
    <property type="match status" value="1"/>
</dbReference>
<feature type="domain" description="Band 7" evidence="6">
    <location>
        <begin position="35"/>
        <end position="223"/>
    </location>
</feature>
<protein>
    <submittedName>
        <fullName evidence="8">Inner membrane protein YqiK</fullName>
    </submittedName>
</protein>
<dbReference type="CDD" id="cd03399">
    <property type="entry name" value="SPFH_flotillin"/>
    <property type="match status" value="1"/>
</dbReference>
<dbReference type="InterPro" id="IPR001107">
    <property type="entry name" value="Band_7"/>
</dbReference>
<dbReference type="AlphaFoldDB" id="A0A251XIV1"/>
<dbReference type="Proteomes" id="UP000195062">
    <property type="component" value="Unassembled WGS sequence"/>
</dbReference>
<sequence>MDLISGGTTAIAVIVVIVIVILVALVAFIASRVRRVPPNQALVIVGRNAEKSEGGAGFSSPQKVIIGGRTFIWPIFQEGFTLSLEQYQTSVTAEARDANFINTAVVATVNFKVTGTEDGVRRAVQRYLLQQDALPEIVRQSLEGAIRGLIGDRPVDELVKSFSVVAQEAVNQTKNDLAELGLQIETLNVREITTPGSSYLDDRARSNAARARQVAEVAEAENKRISALAAIENDQQTAERQLELDLRRAAIKADTDRANATAYAAGELAKAEQDRLVADQERTAVAAQAEVSKERLRIDVELPAEARKYATVQDAQAARDAEKAKVDVEVYQRTQNAEAAKTAAVNEAASITALGKANADAIQARGQAEAEAAAALAEAQNKLSREALQARIIASMPEIAREMAAPLANVDNMTIISADGANALNRSVAENMATLPKLLKDTTGIDVATALSSFLGSTAAGTSAGGSASGATATDVGPKTSASEGAGI</sequence>
<evidence type="ECO:0000256" key="3">
    <source>
        <dbReference type="ARBA" id="ARBA00023136"/>
    </source>
</evidence>
<comment type="similarity">
    <text evidence="2">Belongs to the band 7/mec-2 family. Flotillin subfamily.</text>
</comment>
<dbReference type="InterPro" id="IPR031905">
    <property type="entry name" value="Flotillin_C"/>
</dbReference>
<dbReference type="GO" id="GO:0072659">
    <property type="term" value="P:protein localization to plasma membrane"/>
    <property type="evidence" value="ECO:0007669"/>
    <property type="project" value="TreeGrafter"/>
</dbReference>
<feature type="region of interest" description="Disordered" evidence="4">
    <location>
        <begin position="461"/>
        <end position="488"/>
    </location>
</feature>
<keyword evidence="5" id="KW-0812">Transmembrane</keyword>
<gene>
    <name evidence="8" type="primary">yqiK</name>
    <name evidence="8" type="ORF">CMMCAS07_00155</name>
</gene>
<keyword evidence="5" id="KW-1133">Transmembrane helix</keyword>
<dbReference type="GO" id="GO:0002020">
    <property type="term" value="F:protease binding"/>
    <property type="evidence" value="ECO:0007669"/>
    <property type="project" value="TreeGrafter"/>
</dbReference>
<proteinExistence type="inferred from homology"/>